<evidence type="ECO:0000256" key="6">
    <source>
        <dbReference type="ARBA" id="ARBA00050776"/>
    </source>
</evidence>
<dbReference type="CDD" id="cd06453">
    <property type="entry name" value="SufS_like"/>
    <property type="match status" value="1"/>
</dbReference>
<comment type="catalytic activity">
    <reaction evidence="6">
        <text>(sulfur carrier)-H + L-cysteine = (sulfur carrier)-SH + L-alanine</text>
        <dbReference type="Rhea" id="RHEA:43892"/>
        <dbReference type="Rhea" id="RHEA-COMP:14737"/>
        <dbReference type="Rhea" id="RHEA-COMP:14739"/>
        <dbReference type="ChEBI" id="CHEBI:29917"/>
        <dbReference type="ChEBI" id="CHEBI:35235"/>
        <dbReference type="ChEBI" id="CHEBI:57972"/>
        <dbReference type="ChEBI" id="CHEBI:64428"/>
        <dbReference type="EC" id="2.8.1.7"/>
    </reaction>
</comment>
<dbReference type="GO" id="GO:0006534">
    <property type="term" value="P:cysteine metabolic process"/>
    <property type="evidence" value="ECO:0007669"/>
    <property type="project" value="InterPro"/>
</dbReference>
<dbReference type="InterPro" id="IPR015422">
    <property type="entry name" value="PyrdxlP-dep_Trfase_small"/>
</dbReference>
<dbReference type="GO" id="GO:0031071">
    <property type="term" value="F:cysteine desulfurase activity"/>
    <property type="evidence" value="ECO:0007669"/>
    <property type="project" value="UniProtKB-EC"/>
</dbReference>
<feature type="domain" description="Aminotransferase class V" evidence="7">
    <location>
        <begin position="7"/>
        <end position="374"/>
    </location>
</feature>
<evidence type="ECO:0000313" key="8">
    <source>
        <dbReference type="EMBL" id="SEA15661.1"/>
    </source>
</evidence>
<dbReference type="InterPro" id="IPR010969">
    <property type="entry name" value="Cys_dSase-rel_unknwn_funct"/>
</dbReference>
<dbReference type="AlphaFoldDB" id="A0A1H3YWT0"/>
<keyword evidence="5" id="KW-0663">Pyridoxal phosphate</keyword>
<keyword evidence="4" id="KW-0808">Transferase</keyword>
<dbReference type="InterPro" id="IPR010970">
    <property type="entry name" value="Cys_dSase_SufS"/>
</dbReference>
<dbReference type="GO" id="GO:0030170">
    <property type="term" value="F:pyridoxal phosphate binding"/>
    <property type="evidence" value="ECO:0007669"/>
    <property type="project" value="InterPro"/>
</dbReference>
<dbReference type="RefSeq" id="WP_245706403.1">
    <property type="nucleotide sequence ID" value="NZ_FNQN01000003.1"/>
</dbReference>
<dbReference type="Pfam" id="PF00266">
    <property type="entry name" value="Aminotran_5"/>
    <property type="match status" value="1"/>
</dbReference>
<comment type="similarity">
    <text evidence="2">Belongs to the class-V pyridoxal-phosphate-dependent aminotransferase family. Csd subfamily.</text>
</comment>
<dbReference type="InterPro" id="IPR016454">
    <property type="entry name" value="Cysteine_dSase"/>
</dbReference>
<evidence type="ECO:0000256" key="3">
    <source>
        <dbReference type="ARBA" id="ARBA00012239"/>
    </source>
</evidence>
<keyword evidence="9" id="KW-1185">Reference proteome</keyword>
<dbReference type="STRING" id="37625.SAMN05660420_01413"/>
<dbReference type="PANTHER" id="PTHR43586">
    <property type="entry name" value="CYSTEINE DESULFURASE"/>
    <property type="match status" value="1"/>
</dbReference>
<dbReference type="InterPro" id="IPR000192">
    <property type="entry name" value="Aminotrans_V_dom"/>
</dbReference>
<evidence type="ECO:0000259" key="7">
    <source>
        <dbReference type="Pfam" id="PF00266"/>
    </source>
</evidence>
<protein>
    <recommendedName>
        <fullName evidence="3">cysteine desulfurase</fullName>
        <ecNumber evidence="3">2.8.1.7</ecNumber>
    </recommendedName>
</protein>
<sequence length="383" mass="41246">MDKMKPIYLDNAATSHPKPDSVYVAVAEALRSGGSPGRGHYQQAMSAERLVFETRELLAEFFNAGSSDRFVFTANATTAINQALFGLLKPGDRVVTTMVEHNAVSRPLRALQDRGVVVVKVAADPQSGSVSESALQQACLSEPTRLLVVNHCSNVIGSIQPITNLGRWCHDHGILFMLDGAQSAGYLPIDFQALHIDLFAAPGHKGLLGPQGTGFLYVQEDIELTPLIYGGTGANSHSDLQPPFLPERFESGTQNLPGIAGLLAGLRFLVETGVDTIRAREVALSDRIIKGFASLERVKLYGPDDAMFRGGAISFNIADRDPAEVGFALDQQQISVRVGLHCAPDAHRSIETYPTGTVRVSPGYFTTDAEVESFLQVIQGLCN</sequence>
<organism evidence="8 9">
    <name type="scientific">Desulfuromusa kysingii</name>
    <dbReference type="NCBI Taxonomy" id="37625"/>
    <lineage>
        <taxon>Bacteria</taxon>
        <taxon>Pseudomonadati</taxon>
        <taxon>Thermodesulfobacteriota</taxon>
        <taxon>Desulfuromonadia</taxon>
        <taxon>Desulfuromonadales</taxon>
        <taxon>Geopsychrobacteraceae</taxon>
        <taxon>Desulfuromusa</taxon>
    </lineage>
</organism>
<proteinExistence type="inferred from homology"/>
<dbReference type="PIRSF" id="PIRSF005572">
    <property type="entry name" value="NifS"/>
    <property type="match status" value="1"/>
</dbReference>
<dbReference type="NCBIfam" id="TIGR01977">
    <property type="entry name" value="am_tr_V_EF2568"/>
    <property type="match status" value="1"/>
</dbReference>
<name>A0A1H3YWT0_9BACT</name>
<comment type="cofactor">
    <cofactor evidence="1">
        <name>pyridoxal 5'-phosphate</name>
        <dbReference type="ChEBI" id="CHEBI:597326"/>
    </cofactor>
</comment>
<dbReference type="EC" id="2.8.1.7" evidence="3"/>
<dbReference type="InterPro" id="IPR015421">
    <property type="entry name" value="PyrdxlP-dep_Trfase_major"/>
</dbReference>
<gene>
    <name evidence="8" type="ORF">SAMN05660420_01413</name>
</gene>
<evidence type="ECO:0000256" key="2">
    <source>
        <dbReference type="ARBA" id="ARBA00010447"/>
    </source>
</evidence>
<evidence type="ECO:0000256" key="4">
    <source>
        <dbReference type="ARBA" id="ARBA00022679"/>
    </source>
</evidence>
<dbReference type="Proteomes" id="UP000199409">
    <property type="component" value="Unassembled WGS sequence"/>
</dbReference>
<dbReference type="Gene3D" id="3.90.1150.10">
    <property type="entry name" value="Aspartate Aminotransferase, domain 1"/>
    <property type="match status" value="1"/>
</dbReference>
<evidence type="ECO:0000313" key="9">
    <source>
        <dbReference type="Proteomes" id="UP000199409"/>
    </source>
</evidence>
<accession>A0A1H3YWT0</accession>
<reference evidence="8 9" key="1">
    <citation type="submission" date="2016-10" db="EMBL/GenBank/DDBJ databases">
        <authorList>
            <person name="de Groot N.N."/>
        </authorList>
    </citation>
    <scope>NUCLEOTIDE SEQUENCE [LARGE SCALE GENOMIC DNA]</scope>
    <source>
        <strain evidence="8 9">DSM 7343</strain>
    </source>
</reference>
<dbReference type="Gene3D" id="3.40.640.10">
    <property type="entry name" value="Type I PLP-dependent aspartate aminotransferase-like (Major domain)"/>
    <property type="match status" value="1"/>
</dbReference>
<dbReference type="PANTHER" id="PTHR43586:SF4">
    <property type="entry name" value="ISOPENICILLIN N EPIMERASE"/>
    <property type="match status" value="1"/>
</dbReference>
<dbReference type="EMBL" id="FNQN01000003">
    <property type="protein sequence ID" value="SEA15661.1"/>
    <property type="molecule type" value="Genomic_DNA"/>
</dbReference>
<dbReference type="SUPFAM" id="SSF53383">
    <property type="entry name" value="PLP-dependent transferases"/>
    <property type="match status" value="1"/>
</dbReference>
<dbReference type="InterPro" id="IPR015424">
    <property type="entry name" value="PyrdxlP-dep_Trfase"/>
</dbReference>
<evidence type="ECO:0000256" key="1">
    <source>
        <dbReference type="ARBA" id="ARBA00001933"/>
    </source>
</evidence>
<evidence type="ECO:0000256" key="5">
    <source>
        <dbReference type="ARBA" id="ARBA00022898"/>
    </source>
</evidence>